<organism evidence="1">
    <name type="scientific">marine metagenome</name>
    <dbReference type="NCBI Taxonomy" id="408172"/>
    <lineage>
        <taxon>unclassified sequences</taxon>
        <taxon>metagenomes</taxon>
        <taxon>ecological metagenomes</taxon>
    </lineage>
</organism>
<sequence length="23" mass="2909">VVEYSEVKQYKEKYKFKDKLNDK</sequence>
<gene>
    <name evidence="1" type="ORF">METZ01_LOCUS483909</name>
</gene>
<dbReference type="AlphaFoldDB" id="A0A383CH23"/>
<name>A0A383CH23_9ZZZZ</name>
<accession>A0A383CH23</accession>
<evidence type="ECO:0000313" key="1">
    <source>
        <dbReference type="EMBL" id="SVE31055.1"/>
    </source>
</evidence>
<feature type="non-terminal residue" evidence="1">
    <location>
        <position position="1"/>
    </location>
</feature>
<feature type="non-terminal residue" evidence="1">
    <location>
        <position position="23"/>
    </location>
</feature>
<proteinExistence type="predicted"/>
<protein>
    <submittedName>
        <fullName evidence="1">Uncharacterized protein</fullName>
    </submittedName>
</protein>
<dbReference type="EMBL" id="UINC01208496">
    <property type="protein sequence ID" value="SVE31055.1"/>
    <property type="molecule type" value="Genomic_DNA"/>
</dbReference>
<reference evidence="1" key="1">
    <citation type="submission" date="2018-05" db="EMBL/GenBank/DDBJ databases">
        <authorList>
            <person name="Lanie J.A."/>
            <person name="Ng W.-L."/>
            <person name="Kazmierczak K.M."/>
            <person name="Andrzejewski T.M."/>
            <person name="Davidsen T.M."/>
            <person name="Wayne K.J."/>
            <person name="Tettelin H."/>
            <person name="Glass J.I."/>
            <person name="Rusch D."/>
            <person name="Podicherti R."/>
            <person name="Tsui H.-C.T."/>
            <person name="Winkler M.E."/>
        </authorList>
    </citation>
    <scope>NUCLEOTIDE SEQUENCE</scope>
</reference>